<evidence type="ECO:0008006" key="3">
    <source>
        <dbReference type="Google" id="ProtNLM"/>
    </source>
</evidence>
<reference evidence="1" key="1">
    <citation type="submission" date="2010-02" db="EMBL/GenBank/DDBJ databases">
        <title>Sequencing and annotation of the Blastocystis hominis genome.</title>
        <authorList>
            <person name="Wincker P."/>
        </authorList>
    </citation>
    <scope>NUCLEOTIDE SEQUENCE</scope>
    <source>
        <strain evidence="1">Singapore isolate B</strain>
    </source>
</reference>
<organism evidence="1">
    <name type="scientific">Blastocystis hominis</name>
    <dbReference type="NCBI Taxonomy" id="12968"/>
    <lineage>
        <taxon>Eukaryota</taxon>
        <taxon>Sar</taxon>
        <taxon>Stramenopiles</taxon>
        <taxon>Bigyra</taxon>
        <taxon>Opalozoa</taxon>
        <taxon>Opalinata</taxon>
        <taxon>Blastocystidae</taxon>
        <taxon>Blastocystis</taxon>
    </lineage>
</organism>
<dbReference type="RefSeq" id="XP_012898939.1">
    <property type="nucleotide sequence ID" value="XM_013043485.1"/>
</dbReference>
<protein>
    <recommendedName>
        <fullName evidence="3">Thioredoxin domain-containing protein</fullName>
    </recommendedName>
</protein>
<dbReference type="EMBL" id="FN668689">
    <property type="protein sequence ID" value="CBK24891.2"/>
    <property type="molecule type" value="Genomic_DNA"/>
</dbReference>
<gene>
    <name evidence="1" type="ORF">GSBLH_T00004557001</name>
</gene>
<dbReference type="InParanoid" id="D8MA02"/>
<dbReference type="Proteomes" id="UP000008312">
    <property type="component" value="Unassembled WGS sequence"/>
</dbReference>
<dbReference type="GeneID" id="24921579"/>
<accession>D8MA02</accession>
<sequence length="115" mass="13125">MLDAKMSVLAFWYTSDCHKCGQQLWDIQYTVYAFGSSKKYLVAANTFNADDSLVKKYGIKENHEEVTALLFVEGSEDYLTMDEDDTLVGLNPLCKRSWSGFHSTPALFPIPITRW</sequence>
<dbReference type="AlphaFoldDB" id="D8MA02"/>
<evidence type="ECO:0000313" key="2">
    <source>
        <dbReference type="Proteomes" id="UP000008312"/>
    </source>
</evidence>
<evidence type="ECO:0000313" key="1">
    <source>
        <dbReference type="EMBL" id="CBK24891.2"/>
    </source>
</evidence>
<name>D8MA02_BLAHO</name>
<proteinExistence type="predicted"/>
<keyword evidence="2" id="KW-1185">Reference proteome</keyword>